<keyword evidence="3" id="KW-1185">Reference proteome</keyword>
<sequence>MGLRKHAATQPLLFRSDYVSDIFNVQRPRRSLLVISVFALLMLIVNSMYEYRQHQHGLHMPSSDSIEKSTKHDIPQNNLHVLMTAQKQDVNLCKTMLGLSLFDYPTPTVIAWESSFHWPLLGGGSHLAKITLVLEHLKSLLDTGSEASDLVFMLDALDIWVQLPWQVLVQRYHSITEAENKRIYQRMGQAAAKEGIKQTIVFGAGKRCAPNDLFSVACFAIPDSPLPHDLYGGDTDTLVGFNEAASFRQRYLNSGYVIGPLGDMYRLFEAAQRRLNLCMTYSSKNPSPSDDGNHEPVYCYHGSDQSIFAELFGEQEFHREIMRRHHHTWRDSVLEFFSPNRPGSPRPNALLGGALVDDVLDPSFSHESMNATYQPGKPHDFGIGLDYFSDLGHQTVNSEEPEDAQYLFYNESISGQMRPRSKVACPLNERLALSTDHNPAAALPTDIWTWPLPGVDGPSGPTSIRLYTHLCLGVVPVMIHHNGDKEERERDWDKVWYQKQLPAMLNAGVRSSDAPWSRREPGIWVVEAGKEEFPWVQAGKNKKFLPWLDACPAEYDQELYGEDFERGKTPMPEGY</sequence>
<dbReference type="PANTHER" id="PTHR36587">
    <property type="entry name" value="EXPRESSION SITE-ASSOCIATED GENE 3 (ESAG3)-LIKE PROTEIN"/>
    <property type="match status" value="1"/>
</dbReference>
<keyword evidence="1" id="KW-1133">Transmembrane helix</keyword>
<gene>
    <name evidence="2" type="ORF">LTR69_001781</name>
</gene>
<dbReference type="Proteomes" id="UP001345691">
    <property type="component" value="Unassembled WGS sequence"/>
</dbReference>
<proteinExistence type="predicted"/>
<keyword evidence="1" id="KW-0812">Transmembrane</keyword>
<comment type="caution">
    <text evidence="2">The sequence shown here is derived from an EMBL/GenBank/DDBJ whole genome shotgun (WGS) entry which is preliminary data.</text>
</comment>
<dbReference type="CDD" id="cd22997">
    <property type="entry name" value="GT_LH"/>
    <property type="match status" value="1"/>
</dbReference>
<organism evidence="2 3">
    <name type="scientific">Exophiala sideris</name>
    <dbReference type="NCBI Taxonomy" id="1016849"/>
    <lineage>
        <taxon>Eukaryota</taxon>
        <taxon>Fungi</taxon>
        <taxon>Dikarya</taxon>
        <taxon>Ascomycota</taxon>
        <taxon>Pezizomycotina</taxon>
        <taxon>Eurotiomycetes</taxon>
        <taxon>Chaetothyriomycetidae</taxon>
        <taxon>Chaetothyriales</taxon>
        <taxon>Herpotrichiellaceae</taxon>
        <taxon>Exophiala</taxon>
    </lineage>
</organism>
<dbReference type="EMBL" id="JAVRRF010000002">
    <property type="protein sequence ID" value="KAK5067792.1"/>
    <property type="molecule type" value="Genomic_DNA"/>
</dbReference>
<dbReference type="PANTHER" id="PTHR36587:SF2">
    <property type="entry name" value="EXPRESSION SITE-ASSOCIATED GENE 3 (ESAG3)-LIKE PROTEIN"/>
    <property type="match status" value="1"/>
</dbReference>
<protein>
    <submittedName>
        <fullName evidence="2">Uncharacterized protein</fullName>
    </submittedName>
</protein>
<reference evidence="2 3" key="1">
    <citation type="submission" date="2023-08" db="EMBL/GenBank/DDBJ databases">
        <title>Black Yeasts Isolated from many extreme environments.</title>
        <authorList>
            <person name="Coleine C."/>
            <person name="Stajich J.E."/>
            <person name="Selbmann L."/>
        </authorList>
    </citation>
    <scope>NUCLEOTIDE SEQUENCE [LARGE SCALE GENOMIC DNA]</scope>
    <source>
        <strain evidence="2 3">CCFEE 6328</strain>
    </source>
</reference>
<evidence type="ECO:0000313" key="2">
    <source>
        <dbReference type="EMBL" id="KAK5067792.1"/>
    </source>
</evidence>
<evidence type="ECO:0000256" key="1">
    <source>
        <dbReference type="SAM" id="Phobius"/>
    </source>
</evidence>
<feature type="transmembrane region" description="Helical" evidence="1">
    <location>
        <begin position="32"/>
        <end position="49"/>
    </location>
</feature>
<accession>A0ABR0JP99</accession>
<name>A0ABR0JP99_9EURO</name>
<keyword evidence="1" id="KW-0472">Membrane</keyword>
<evidence type="ECO:0000313" key="3">
    <source>
        <dbReference type="Proteomes" id="UP001345691"/>
    </source>
</evidence>